<comment type="similarity">
    <text evidence="1">Belongs to the IL-6 superfamily.</text>
</comment>
<protein>
    <recommendedName>
        <fullName evidence="1">Interleukin-12 subunit alpha</fullName>
        <shortName evidence="1">IL-12A</shortName>
    </recommendedName>
</protein>
<dbReference type="AlphaFoldDB" id="A0A5C6PCM0"/>
<accession>A0A5C6PCM0</accession>
<dbReference type="Pfam" id="PF03039">
    <property type="entry name" value="IL12"/>
    <property type="match status" value="1"/>
</dbReference>
<dbReference type="InterPro" id="IPR004281">
    <property type="entry name" value="IL-12_alpha"/>
</dbReference>
<organism evidence="2 3">
    <name type="scientific">Takifugu flavidus</name>
    <name type="common">sansaifugu</name>
    <dbReference type="NCBI Taxonomy" id="433684"/>
    <lineage>
        <taxon>Eukaryota</taxon>
        <taxon>Metazoa</taxon>
        <taxon>Chordata</taxon>
        <taxon>Craniata</taxon>
        <taxon>Vertebrata</taxon>
        <taxon>Euteleostomi</taxon>
        <taxon>Actinopterygii</taxon>
        <taxon>Neopterygii</taxon>
        <taxon>Teleostei</taxon>
        <taxon>Neoteleostei</taxon>
        <taxon>Acanthomorphata</taxon>
        <taxon>Eupercaria</taxon>
        <taxon>Tetraodontiformes</taxon>
        <taxon>Tetradontoidea</taxon>
        <taxon>Tetraodontidae</taxon>
        <taxon>Takifugu</taxon>
    </lineage>
</organism>
<keyword evidence="1" id="KW-0964">Secreted</keyword>
<keyword evidence="3" id="KW-1185">Reference proteome</keyword>
<dbReference type="SUPFAM" id="SSF47266">
    <property type="entry name" value="4-helical cytokines"/>
    <property type="match status" value="1"/>
</dbReference>
<keyword evidence="1" id="KW-1015">Disulfide bond</keyword>
<feature type="chain" id="PRO_5023134088" description="Interleukin-12 subunit alpha" evidence="1">
    <location>
        <begin position="29"/>
        <end position="210"/>
    </location>
</feature>
<sequence>MAIVPSYVSSSLLLMMMMLMVTWRASSAGPVRASNAERCQGCPSLFRNLLGNIRELLKSEDLRFGITSSSVVMSSKSNTLLACTPTPTQNTNCLIQRNSSFSETECMRNIMKDLDHYAAAIRSYLKAPIRSSEREEKLLSPTVEMIQDLRKCCSQSEEEDSSSQDSVASLWGSNSFSNRQKMWKMMRGFYTRAITINRAVGYIASGEHRK</sequence>
<dbReference type="GO" id="GO:0006955">
    <property type="term" value="P:immune response"/>
    <property type="evidence" value="ECO:0007669"/>
    <property type="project" value="InterPro"/>
</dbReference>
<dbReference type="InterPro" id="IPR009079">
    <property type="entry name" value="4_helix_cytokine-like_core"/>
</dbReference>
<dbReference type="Gene3D" id="1.20.1250.10">
    <property type="match status" value="1"/>
</dbReference>
<dbReference type="EMBL" id="RHFK02000004">
    <property type="protein sequence ID" value="TWW77135.1"/>
    <property type="molecule type" value="Genomic_DNA"/>
</dbReference>
<dbReference type="GO" id="GO:0005615">
    <property type="term" value="C:extracellular space"/>
    <property type="evidence" value="ECO:0007669"/>
    <property type="project" value="UniProtKB-KW"/>
</dbReference>
<feature type="signal peptide" evidence="1">
    <location>
        <begin position="1"/>
        <end position="28"/>
    </location>
</feature>
<dbReference type="Proteomes" id="UP000324091">
    <property type="component" value="Chromosome 12"/>
</dbReference>
<proteinExistence type="inferred from homology"/>
<dbReference type="GO" id="GO:0008083">
    <property type="term" value="F:growth factor activity"/>
    <property type="evidence" value="ECO:0007669"/>
    <property type="project" value="UniProtKB-KW"/>
</dbReference>
<dbReference type="RefSeq" id="XP_056904801.1">
    <property type="nucleotide sequence ID" value="XM_057048821.1"/>
</dbReference>
<comment type="subcellular location">
    <subcellularLocation>
        <location evidence="1">Secreted</location>
    </subcellularLocation>
</comment>
<evidence type="ECO:0000313" key="2">
    <source>
        <dbReference type="EMBL" id="TWW77135.1"/>
    </source>
</evidence>
<comment type="caution">
    <text evidence="2">The sequence shown here is derived from an EMBL/GenBank/DDBJ whole genome shotgun (WGS) entry which is preliminary data.</text>
</comment>
<comment type="subunit">
    <text evidence="1">Heterodimer with IL12B; disulfide-linked. The heterodimer is known as interleukin IL-12.</text>
</comment>
<dbReference type="GO" id="GO:0005143">
    <property type="term" value="F:interleukin-12 receptor binding"/>
    <property type="evidence" value="ECO:0007669"/>
    <property type="project" value="InterPro"/>
</dbReference>
<keyword evidence="1" id="KW-0202">Cytokine</keyword>
<keyword evidence="1" id="KW-0732">Signal</keyword>
<evidence type="ECO:0000313" key="3">
    <source>
        <dbReference type="Proteomes" id="UP000324091"/>
    </source>
</evidence>
<evidence type="ECO:0000256" key="1">
    <source>
        <dbReference type="RuleBase" id="RU363133"/>
    </source>
</evidence>
<name>A0A5C6PCM0_9TELE</name>
<dbReference type="GeneID" id="130534565"/>
<dbReference type="GO" id="GO:0005125">
    <property type="term" value="F:cytokine activity"/>
    <property type="evidence" value="ECO:0007669"/>
    <property type="project" value="UniProtKB-KW"/>
</dbReference>
<gene>
    <name evidence="1" type="primary">IL12A</name>
    <name evidence="2" type="ORF">D4764_12G0005250</name>
</gene>
<reference evidence="2 3" key="1">
    <citation type="submission" date="2019-04" db="EMBL/GenBank/DDBJ databases">
        <title>Chromosome genome assembly for Takifugu flavidus.</title>
        <authorList>
            <person name="Xiao S."/>
        </authorList>
    </citation>
    <scope>NUCLEOTIDE SEQUENCE [LARGE SCALE GENOMIC DNA]</scope>
    <source>
        <strain evidence="2">HTHZ2018</strain>
        <tissue evidence="2">Muscle</tissue>
    </source>
</reference>
<keyword evidence="1" id="KW-0339">Growth factor</keyword>